<dbReference type="EMBL" id="QKYU01000052">
    <property type="protein sequence ID" value="PZW36939.1"/>
    <property type="molecule type" value="Genomic_DNA"/>
</dbReference>
<name>A0A2W7HTM5_9PROT</name>
<evidence type="ECO:0000256" key="1">
    <source>
        <dbReference type="SAM" id="MobiDB-lite"/>
    </source>
</evidence>
<evidence type="ECO:0000313" key="3">
    <source>
        <dbReference type="EMBL" id="PZW36939.1"/>
    </source>
</evidence>
<dbReference type="InterPro" id="IPR002611">
    <property type="entry name" value="IstB_ATP-bd"/>
</dbReference>
<dbReference type="AlphaFoldDB" id="A0A2W7HTM5"/>
<proteinExistence type="predicted"/>
<dbReference type="SMART" id="SM00382">
    <property type="entry name" value="AAA"/>
    <property type="match status" value="1"/>
</dbReference>
<dbReference type="SUPFAM" id="SSF52540">
    <property type="entry name" value="P-loop containing nucleoside triphosphate hydrolases"/>
    <property type="match status" value="1"/>
</dbReference>
<dbReference type="Gene3D" id="3.40.50.300">
    <property type="entry name" value="P-loop containing nucleotide triphosphate hydrolases"/>
    <property type="match status" value="1"/>
</dbReference>
<dbReference type="Pfam" id="PF01695">
    <property type="entry name" value="IstB_IS21"/>
    <property type="match status" value="1"/>
</dbReference>
<dbReference type="Proteomes" id="UP000249688">
    <property type="component" value="Unassembled WGS sequence"/>
</dbReference>
<evidence type="ECO:0000259" key="2">
    <source>
        <dbReference type="SMART" id="SM00382"/>
    </source>
</evidence>
<dbReference type="InterPro" id="IPR027417">
    <property type="entry name" value="P-loop_NTPase"/>
</dbReference>
<sequence>MIAAASDALVPSQREVARRLGISHTALQKAAQAGRIAQEPGGGWNVEKVRARLAASSDPARKTAAMVAPVPVQPSPSPPPPPARPAFVAPPLPEPLPTPSAGGSSFHNARTANEMLKAQERKLRLDERRGQLVEKARALMLVHRLAEVSKAEPVLLIGEAGTGKTHLATGLCVAACRQRRRVRFTTATGLINELAEAAHANQLSRALGRWERLDLICIDELGYVPLAETACELMFQVIADRAEKAAVIVTTNLPFSEWPQVIANPRLCKALIDRLTDQAHIITTGTDSYRFRRTTAQRNAVKP</sequence>
<protein>
    <submittedName>
        <fullName evidence="3">DNA replication protein DnaC</fullName>
    </submittedName>
</protein>
<dbReference type="PANTHER" id="PTHR30050:SF4">
    <property type="entry name" value="ATP-BINDING PROTEIN RV3427C IN INSERTION SEQUENCE-RELATED"/>
    <property type="match status" value="1"/>
</dbReference>
<accession>A0A2W7HTM5</accession>
<dbReference type="PANTHER" id="PTHR30050">
    <property type="entry name" value="CHROMOSOMAL REPLICATION INITIATOR PROTEIN DNAA"/>
    <property type="match status" value="1"/>
</dbReference>
<dbReference type="GO" id="GO:0005524">
    <property type="term" value="F:ATP binding"/>
    <property type="evidence" value="ECO:0007669"/>
    <property type="project" value="InterPro"/>
</dbReference>
<keyword evidence="4" id="KW-1185">Reference proteome</keyword>
<dbReference type="CDD" id="cd00009">
    <property type="entry name" value="AAA"/>
    <property type="match status" value="1"/>
</dbReference>
<comment type="caution">
    <text evidence="3">The sequence shown here is derived from an EMBL/GenBank/DDBJ whole genome shotgun (WGS) entry which is preliminary data.</text>
</comment>
<gene>
    <name evidence="3" type="ORF">C8P66_1524</name>
</gene>
<evidence type="ECO:0000313" key="4">
    <source>
        <dbReference type="Proteomes" id="UP000249688"/>
    </source>
</evidence>
<reference evidence="3 4" key="1">
    <citation type="submission" date="2018-06" db="EMBL/GenBank/DDBJ databases">
        <title>Genomic Encyclopedia of Archaeal and Bacterial Type Strains, Phase II (KMG-II): from individual species to whole genera.</title>
        <authorList>
            <person name="Goeker M."/>
        </authorList>
    </citation>
    <scope>NUCLEOTIDE SEQUENCE [LARGE SCALE GENOMIC DNA]</scope>
    <source>
        <strain evidence="3 4">DSM 24525</strain>
    </source>
</reference>
<organism evidence="3 4">
    <name type="scientific">Humitalea rosea</name>
    <dbReference type="NCBI Taxonomy" id="990373"/>
    <lineage>
        <taxon>Bacteria</taxon>
        <taxon>Pseudomonadati</taxon>
        <taxon>Pseudomonadota</taxon>
        <taxon>Alphaproteobacteria</taxon>
        <taxon>Acetobacterales</taxon>
        <taxon>Roseomonadaceae</taxon>
        <taxon>Humitalea</taxon>
    </lineage>
</organism>
<feature type="compositionally biased region" description="Pro residues" evidence="1">
    <location>
        <begin position="71"/>
        <end position="98"/>
    </location>
</feature>
<dbReference type="InterPro" id="IPR003593">
    <property type="entry name" value="AAA+_ATPase"/>
</dbReference>
<dbReference type="GO" id="GO:0006260">
    <property type="term" value="P:DNA replication"/>
    <property type="evidence" value="ECO:0007669"/>
    <property type="project" value="TreeGrafter"/>
</dbReference>
<feature type="domain" description="AAA+ ATPase" evidence="2">
    <location>
        <begin position="150"/>
        <end position="286"/>
    </location>
</feature>
<feature type="region of interest" description="Disordered" evidence="1">
    <location>
        <begin position="55"/>
        <end position="107"/>
    </location>
</feature>